<dbReference type="Proteomes" id="UP000582837">
    <property type="component" value="Unassembled WGS sequence"/>
</dbReference>
<protein>
    <submittedName>
        <fullName evidence="2">Uncharacterized protein (TIGR02271 family)</fullName>
    </submittedName>
</protein>
<dbReference type="GO" id="GO:0030077">
    <property type="term" value="C:plasma membrane light-harvesting complex"/>
    <property type="evidence" value="ECO:0007669"/>
    <property type="project" value="InterPro"/>
</dbReference>
<evidence type="ECO:0000313" key="2">
    <source>
        <dbReference type="EMBL" id="MBB6072142.1"/>
    </source>
</evidence>
<dbReference type="InterPro" id="IPR019060">
    <property type="entry name" value="DUF2382"/>
</dbReference>
<dbReference type="InterPro" id="IPR014747">
    <property type="entry name" value="Bac_photo_RC_H_C"/>
</dbReference>
<reference evidence="2 3" key="1">
    <citation type="submission" date="2020-08" db="EMBL/GenBank/DDBJ databases">
        <title>Genomic Encyclopedia of Type Strains, Phase IV (KMG-IV): sequencing the most valuable type-strain genomes for metagenomic binning, comparative biology and taxonomic classification.</title>
        <authorList>
            <person name="Goeker M."/>
        </authorList>
    </citation>
    <scope>NUCLEOTIDE SEQUENCE [LARGE SCALE GENOMIC DNA]</scope>
    <source>
        <strain evidence="2 3">DSM 29007</strain>
    </source>
</reference>
<sequence length="245" mass="26105">MANEHANGGGTEDVRGWLVIAGDGTMLGTVADMVAGPGAAGPDFLAIALDASVARRPGGKTVYVPSSAVRLDPVVSRVHLDGVTGEAAARLPAEPTAGPVPELHSADAAIGAPAAAERVVDGEARIVVSEEQLQVGKRIVEAGEVRIRKHVEAEQVRESISVMREDVTVERRPVPAGVGLEPRTEGDTLYVPIVEEELVVTKRLVAREELVIRKRQVMEEQVIEETLHHERAEVLGPDDVDQTPR</sequence>
<dbReference type="AlphaFoldDB" id="A0A841H2E3"/>
<proteinExistence type="predicted"/>
<dbReference type="GO" id="GO:0019684">
    <property type="term" value="P:photosynthesis, light reaction"/>
    <property type="evidence" value="ECO:0007669"/>
    <property type="project" value="InterPro"/>
</dbReference>
<dbReference type="InterPro" id="IPR011033">
    <property type="entry name" value="PRC_barrel-like_sf"/>
</dbReference>
<dbReference type="NCBIfam" id="TIGR02271">
    <property type="entry name" value="YsnF/AvaK domain"/>
    <property type="match status" value="1"/>
</dbReference>
<dbReference type="PANTHER" id="PTHR38463">
    <property type="entry name" value="STRESS RESPONSE PROTEIN YSNF"/>
    <property type="match status" value="1"/>
</dbReference>
<comment type="caution">
    <text evidence="2">The sequence shown here is derived from an EMBL/GenBank/DDBJ whole genome shotgun (WGS) entry which is preliminary data.</text>
</comment>
<dbReference type="Pfam" id="PF09557">
    <property type="entry name" value="DUF2382"/>
    <property type="match status" value="1"/>
</dbReference>
<dbReference type="RefSeq" id="WP_170034715.1">
    <property type="nucleotide sequence ID" value="NZ_JABDTL010000001.1"/>
</dbReference>
<evidence type="ECO:0000259" key="1">
    <source>
        <dbReference type="Pfam" id="PF09557"/>
    </source>
</evidence>
<gene>
    <name evidence="2" type="ORF">HNQ61_003803</name>
</gene>
<dbReference type="Gene3D" id="3.90.50.10">
    <property type="entry name" value="Photosynthetic Reaction Center, subunit H, domain 2"/>
    <property type="match status" value="1"/>
</dbReference>
<dbReference type="EMBL" id="JACHIA010000012">
    <property type="protein sequence ID" value="MBB6072142.1"/>
    <property type="molecule type" value="Genomic_DNA"/>
</dbReference>
<dbReference type="PANTHER" id="PTHR38463:SF1">
    <property type="entry name" value="STRESS RESPONSE PROTEIN YSNF"/>
    <property type="match status" value="1"/>
</dbReference>
<evidence type="ECO:0000313" key="3">
    <source>
        <dbReference type="Proteomes" id="UP000582837"/>
    </source>
</evidence>
<organism evidence="2 3">
    <name type="scientific">Longimicrobium terrae</name>
    <dbReference type="NCBI Taxonomy" id="1639882"/>
    <lineage>
        <taxon>Bacteria</taxon>
        <taxon>Pseudomonadati</taxon>
        <taxon>Gemmatimonadota</taxon>
        <taxon>Longimicrobiia</taxon>
        <taxon>Longimicrobiales</taxon>
        <taxon>Longimicrobiaceae</taxon>
        <taxon>Longimicrobium</taxon>
    </lineage>
</organism>
<keyword evidence="3" id="KW-1185">Reference proteome</keyword>
<dbReference type="SUPFAM" id="SSF50346">
    <property type="entry name" value="PRC-barrel domain"/>
    <property type="match status" value="1"/>
</dbReference>
<dbReference type="InterPro" id="IPR052967">
    <property type="entry name" value="Stress_Response_Assoc"/>
</dbReference>
<accession>A0A841H2E3</accession>
<name>A0A841H2E3_9BACT</name>
<feature type="domain" description="DUF2382" evidence="1">
    <location>
        <begin position="127"/>
        <end position="234"/>
    </location>
</feature>